<dbReference type="Gene3D" id="3.40.50.300">
    <property type="entry name" value="P-loop containing nucleotide triphosphate hydrolases"/>
    <property type="match status" value="1"/>
</dbReference>
<proteinExistence type="predicted"/>
<protein>
    <recommendedName>
        <fullName evidence="3">Phosphoenolpyruvate carboxykinase</fullName>
    </recommendedName>
</protein>
<dbReference type="InterPro" id="IPR027417">
    <property type="entry name" value="P-loop_NTPase"/>
</dbReference>
<sequence length="306" mass="34449">MDNQQHVGEYRPFFYRIARHVVEIRGATDIDIARCLPSFEPFAAQPGEEDDSLIAVRLTIEPAPEIESAKLLSDISVIWEERFCFEETDDSYITTIQAKEGDRPWKMVSSKDFRESVIYAQADELYSTFKCNWLIMIAFGQAGLLRDTLLIHASVVERAGKGYAFLGKSGTGKSTHSRLWTEHIDGTKLLNDDNPAIRVYDDGQVSIYGTPWSGKTPCYRQVEVQLGAIIRLEQAPFNRLDWKQGKEALVALLPSGSAIRWNPTLFASMLQILEEILTRVPVGVLQCLPDEEAARLCFAEVSSIRS</sequence>
<organism evidence="1 2">
    <name type="scientific">Sphingobacterium allocomposti</name>
    <dbReference type="NCBI Taxonomy" id="415956"/>
    <lineage>
        <taxon>Bacteria</taxon>
        <taxon>Pseudomonadati</taxon>
        <taxon>Bacteroidota</taxon>
        <taxon>Sphingobacteriia</taxon>
        <taxon>Sphingobacteriales</taxon>
        <taxon>Sphingobacteriaceae</taxon>
        <taxon>Sphingobacterium</taxon>
    </lineage>
</organism>
<comment type="caution">
    <text evidence="1">The sequence shown here is derived from an EMBL/GenBank/DDBJ whole genome shotgun (WGS) entry which is preliminary data.</text>
</comment>
<dbReference type="SUPFAM" id="SSF53795">
    <property type="entry name" value="PEP carboxykinase-like"/>
    <property type="match status" value="1"/>
</dbReference>
<dbReference type="RefSeq" id="WP_148909778.1">
    <property type="nucleotide sequence ID" value="NZ_VNHX01000022.1"/>
</dbReference>
<dbReference type="Proteomes" id="UP000325105">
    <property type="component" value="Unassembled WGS sequence"/>
</dbReference>
<keyword evidence="2" id="KW-1185">Reference proteome</keyword>
<reference evidence="1 2" key="1">
    <citation type="submission" date="2019-07" db="EMBL/GenBank/DDBJ databases">
        <title>Genomic Encyclopedia of Archaeal and Bacterial Type Strains, Phase II (KMG-II): from individual species to whole genera.</title>
        <authorList>
            <person name="Goeker M."/>
        </authorList>
    </citation>
    <scope>NUCLEOTIDE SEQUENCE [LARGE SCALE GENOMIC DNA]</scope>
    <source>
        <strain evidence="1 2">DSM 18850</strain>
    </source>
</reference>
<dbReference type="EMBL" id="VNHX01000022">
    <property type="protein sequence ID" value="TYP91095.1"/>
    <property type="molecule type" value="Genomic_DNA"/>
</dbReference>
<name>A0A5S5D625_9SPHI</name>
<evidence type="ECO:0000313" key="1">
    <source>
        <dbReference type="EMBL" id="TYP91095.1"/>
    </source>
</evidence>
<accession>A0A5S5D625</accession>
<gene>
    <name evidence="1" type="ORF">BC792_12262</name>
</gene>
<dbReference type="OrthoDB" id="384098at2"/>
<evidence type="ECO:0000313" key="2">
    <source>
        <dbReference type="Proteomes" id="UP000325105"/>
    </source>
</evidence>
<dbReference type="AlphaFoldDB" id="A0A5S5D625"/>
<evidence type="ECO:0008006" key="3">
    <source>
        <dbReference type="Google" id="ProtNLM"/>
    </source>
</evidence>